<gene>
    <name evidence="5 9" type="primary">pdxB</name>
    <name evidence="9" type="ORF">ACFOEV_07065</name>
</gene>
<dbReference type="InterPro" id="IPR036291">
    <property type="entry name" value="NAD(P)-bd_dom_sf"/>
</dbReference>
<dbReference type="NCBIfam" id="NF001309">
    <property type="entry name" value="PRK00257.1"/>
    <property type="match status" value="1"/>
</dbReference>
<evidence type="ECO:0000256" key="2">
    <source>
        <dbReference type="ARBA" id="ARBA00023002"/>
    </source>
</evidence>
<dbReference type="PANTHER" id="PTHR43761">
    <property type="entry name" value="D-ISOMER SPECIFIC 2-HYDROXYACID DEHYDROGENASE FAMILY PROTEIN (AFU_ORTHOLOGUE AFUA_1G13630)"/>
    <property type="match status" value="1"/>
</dbReference>
<feature type="active site" evidence="5">
    <location>
        <position position="238"/>
    </location>
</feature>
<dbReference type="PANTHER" id="PTHR43761:SF1">
    <property type="entry name" value="D-ISOMER SPECIFIC 2-HYDROXYACID DEHYDROGENASE CATALYTIC DOMAIN-CONTAINING PROTEIN-RELATED"/>
    <property type="match status" value="1"/>
</dbReference>
<feature type="binding site" evidence="5">
    <location>
        <position position="233"/>
    </location>
    <ligand>
        <name>NAD(+)</name>
        <dbReference type="ChEBI" id="CHEBI:57540"/>
    </ligand>
</feature>
<dbReference type="InterPro" id="IPR024531">
    <property type="entry name" value="Erythronate-4-P_DHase_dimer"/>
</dbReference>
<feature type="binding site" evidence="5">
    <location>
        <position position="147"/>
    </location>
    <ligand>
        <name>NAD(+)</name>
        <dbReference type="ChEBI" id="CHEBI:57540"/>
    </ligand>
</feature>
<dbReference type="SUPFAM" id="SSF51735">
    <property type="entry name" value="NAD(P)-binding Rossmann-fold domains"/>
    <property type="match status" value="1"/>
</dbReference>
<evidence type="ECO:0000313" key="9">
    <source>
        <dbReference type="EMBL" id="MFC3283370.1"/>
    </source>
</evidence>
<dbReference type="InterPro" id="IPR038251">
    <property type="entry name" value="PdxB_dimer_sf"/>
</dbReference>
<feature type="active site" description="Proton donor" evidence="5">
    <location>
        <position position="255"/>
    </location>
</feature>
<comment type="function">
    <text evidence="5">Catalyzes the oxidation of erythronate-4-phosphate to 3-hydroxy-2-oxo-4-phosphonooxybutanoate.</text>
</comment>
<dbReference type="Proteomes" id="UP001595579">
    <property type="component" value="Unassembled WGS sequence"/>
</dbReference>
<dbReference type="Gene3D" id="3.30.1370.170">
    <property type="match status" value="1"/>
</dbReference>
<keyword evidence="10" id="KW-1185">Reference proteome</keyword>
<keyword evidence="1 5" id="KW-0963">Cytoplasm</keyword>
<comment type="pathway">
    <text evidence="5">Cofactor biosynthesis; pyridoxine 5'-phosphate biosynthesis; pyridoxine 5'-phosphate from D-erythrose 4-phosphate: step 2/5.</text>
</comment>
<comment type="catalytic activity">
    <reaction evidence="5">
        <text>4-phospho-D-erythronate + NAD(+) = (R)-3-hydroxy-2-oxo-4-phosphooxybutanoate + NADH + H(+)</text>
        <dbReference type="Rhea" id="RHEA:18829"/>
        <dbReference type="ChEBI" id="CHEBI:15378"/>
        <dbReference type="ChEBI" id="CHEBI:57540"/>
        <dbReference type="ChEBI" id="CHEBI:57945"/>
        <dbReference type="ChEBI" id="CHEBI:58538"/>
        <dbReference type="ChEBI" id="CHEBI:58766"/>
        <dbReference type="EC" id="1.1.1.290"/>
    </reaction>
</comment>
<comment type="subcellular location">
    <subcellularLocation>
        <location evidence="5">Cytoplasm</location>
    </subcellularLocation>
</comment>
<evidence type="ECO:0000256" key="5">
    <source>
        <dbReference type="HAMAP-Rule" id="MF_01825"/>
    </source>
</evidence>
<comment type="caution">
    <text evidence="5">Lacks conserved residue(s) required for the propagation of feature annotation.</text>
</comment>
<evidence type="ECO:0000256" key="4">
    <source>
        <dbReference type="ARBA" id="ARBA00023096"/>
    </source>
</evidence>
<evidence type="ECO:0000256" key="1">
    <source>
        <dbReference type="ARBA" id="ARBA00022490"/>
    </source>
</evidence>
<comment type="similarity">
    <text evidence="5">Belongs to the D-isomer specific 2-hydroxyacid dehydrogenase family. PdxB subfamily.</text>
</comment>
<dbReference type="RefSeq" id="WP_386772440.1">
    <property type="nucleotide sequence ID" value="NZ_JBHRUG010000017.1"/>
</dbReference>
<evidence type="ECO:0000259" key="8">
    <source>
        <dbReference type="Pfam" id="PF11890"/>
    </source>
</evidence>
<dbReference type="Pfam" id="PF11890">
    <property type="entry name" value="DUF3410"/>
    <property type="match status" value="1"/>
</dbReference>
<dbReference type="InterPro" id="IPR020921">
    <property type="entry name" value="Erythronate-4-P_DHase"/>
</dbReference>
<dbReference type="HAMAP" id="MF_01825">
    <property type="entry name" value="PdxB"/>
    <property type="match status" value="1"/>
</dbReference>
<feature type="binding site" evidence="5">
    <location>
        <position position="258"/>
    </location>
    <ligand>
        <name>NAD(+)</name>
        <dbReference type="ChEBI" id="CHEBI:57540"/>
    </ligand>
</feature>
<evidence type="ECO:0000259" key="6">
    <source>
        <dbReference type="Pfam" id="PF00389"/>
    </source>
</evidence>
<dbReference type="InterPro" id="IPR050418">
    <property type="entry name" value="D-iso_2-hydroxyacid_DH_PdxB"/>
</dbReference>
<evidence type="ECO:0000259" key="7">
    <source>
        <dbReference type="Pfam" id="PF02826"/>
    </source>
</evidence>
<accession>A0ABV7LMD4</accession>
<organism evidence="9 10">
    <name type="scientific">Litchfieldella rifensis</name>
    <dbReference type="NCBI Taxonomy" id="762643"/>
    <lineage>
        <taxon>Bacteria</taxon>
        <taxon>Pseudomonadati</taxon>
        <taxon>Pseudomonadota</taxon>
        <taxon>Gammaproteobacteria</taxon>
        <taxon>Oceanospirillales</taxon>
        <taxon>Halomonadaceae</taxon>
        <taxon>Litchfieldella</taxon>
    </lineage>
</organism>
<dbReference type="EMBL" id="JBHRUG010000017">
    <property type="protein sequence ID" value="MFC3283370.1"/>
    <property type="molecule type" value="Genomic_DNA"/>
</dbReference>
<feature type="active site" evidence="5">
    <location>
        <position position="209"/>
    </location>
</feature>
<sequence length="382" mass="41587">MRLLIDHQIPLAEAFFGELGALRRLPGREIDATAVADADILIVRSVTWVDEALLAGSRRLHFVGTCTIGTDHVDRQALDARNIGFASAPGCNAEAVVDYVLSSLLLVCEREGVELDARRVGIVGVGNVGGRLHRRLAALGVECLLCDPPRAEKEGADGFVSLDTVLEQADIVCLHTPLVVDGPHATHHLLDAARIHQLQPGTVLLNAGRGACLDGEALHERLAQRADLTAILDVWEREPAIDEALWQQVDIATPHIAGHSLDGKMRGTEQVYQAVMQYLGLPIRHHLVDLAPPPALQRLVLDAGYGVWEALRLCVRACYDVRRDMMALAGERQRLGMAAGFDYCRANYPLRREFSTLEIALGPGAVELEPWLSAAGFRVTMS</sequence>
<feature type="domain" description="D-isomer specific 2-hydroxyacid dehydrogenase NAD-binding" evidence="7">
    <location>
        <begin position="110"/>
        <end position="257"/>
    </location>
</feature>
<keyword evidence="3 5" id="KW-0520">NAD</keyword>
<dbReference type="EC" id="1.1.1.290" evidence="5"/>
<dbReference type="Pfam" id="PF02826">
    <property type="entry name" value="2-Hacid_dh_C"/>
    <property type="match status" value="1"/>
</dbReference>
<name>A0ABV7LMD4_9GAMM</name>
<dbReference type="SUPFAM" id="SSF52283">
    <property type="entry name" value="Formate/glycerate dehydrogenase catalytic domain-like"/>
    <property type="match status" value="1"/>
</dbReference>
<dbReference type="Gene3D" id="3.40.50.720">
    <property type="entry name" value="NAD(P)-binding Rossmann-like Domain"/>
    <property type="match status" value="2"/>
</dbReference>
<comment type="subunit">
    <text evidence="5">Homodimer.</text>
</comment>
<keyword evidence="4 5" id="KW-0664">Pyridoxine biosynthesis</keyword>
<dbReference type="CDD" id="cd12158">
    <property type="entry name" value="ErythrP_dh"/>
    <property type="match status" value="1"/>
</dbReference>
<dbReference type="GO" id="GO:0033711">
    <property type="term" value="F:4-phosphoerythronate dehydrogenase activity"/>
    <property type="evidence" value="ECO:0007669"/>
    <property type="project" value="UniProtKB-EC"/>
</dbReference>
<keyword evidence="2 5" id="KW-0560">Oxidoreductase</keyword>
<dbReference type="InterPro" id="IPR006139">
    <property type="entry name" value="D-isomer_2_OHA_DH_cat_dom"/>
</dbReference>
<feature type="binding site" evidence="5">
    <location>
        <position position="45"/>
    </location>
    <ligand>
        <name>substrate</name>
    </ligand>
</feature>
<dbReference type="InterPro" id="IPR006140">
    <property type="entry name" value="D-isomer_DH_NAD-bd"/>
</dbReference>
<feature type="binding site" evidence="5">
    <location>
        <position position="176"/>
    </location>
    <ligand>
        <name>NAD(+)</name>
        <dbReference type="ChEBI" id="CHEBI:57540"/>
    </ligand>
</feature>
<evidence type="ECO:0000256" key="3">
    <source>
        <dbReference type="ARBA" id="ARBA00023027"/>
    </source>
</evidence>
<dbReference type="Pfam" id="PF00389">
    <property type="entry name" value="2-Hacid_dh"/>
    <property type="match status" value="1"/>
</dbReference>
<protein>
    <recommendedName>
        <fullName evidence="5">Erythronate-4-phosphate dehydrogenase</fullName>
        <ecNumber evidence="5">1.1.1.290</ecNumber>
    </recommendedName>
</protein>
<feature type="binding site" evidence="5">
    <location>
        <position position="67"/>
    </location>
    <ligand>
        <name>substrate</name>
    </ligand>
</feature>
<reference evidence="10" key="1">
    <citation type="journal article" date="2019" name="Int. J. Syst. Evol. Microbiol.">
        <title>The Global Catalogue of Microorganisms (GCM) 10K type strain sequencing project: providing services to taxonomists for standard genome sequencing and annotation.</title>
        <authorList>
            <consortium name="The Broad Institute Genomics Platform"/>
            <consortium name="The Broad Institute Genome Sequencing Center for Infectious Disease"/>
            <person name="Wu L."/>
            <person name="Ma J."/>
        </authorList>
    </citation>
    <scope>NUCLEOTIDE SEQUENCE [LARGE SCALE GENOMIC DNA]</scope>
    <source>
        <strain evidence="10">CECT 7698</strain>
    </source>
</reference>
<evidence type="ECO:0000313" key="10">
    <source>
        <dbReference type="Proteomes" id="UP001595579"/>
    </source>
</evidence>
<feature type="domain" description="Erythronate-4-phosphate dehydrogenase dimerisation" evidence="8">
    <location>
        <begin position="292"/>
        <end position="362"/>
    </location>
</feature>
<comment type="caution">
    <text evidence="9">The sequence shown here is derived from an EMBL/GenBank/DDBJ whole genome shotgun (WGS) entry which is preliminary data.</text>
</comment>
<proteinExistence type="inferred from homology"/>
<feature type="domain" description="D-isomer specific 2-hydroxyacid dehydrogenase catalytic" evidence="6">
    <location>
        <begin position="32"/>
        <end position="278"/>
    </location>
</feature>